<dbReference type="Proteomes" id="UP000652231">
    <property type="component" value="Unassembled WGS sequence"/>
</dbReference>
<evidence type="ECO:0000313" key="2">
    <source>
        <dbReference type="Proteomes" id="UP000652231"/>
    </source>
</evidence>
<reference evidence="1" key="2">
    <citation type="submission" date="2020-09" db="EMBL/GenBank/DDBJ databases">
        <authorList>
            <person name="Sun Q."/>
            <person name="Zhou Y."/>
        </authorList>
    </citation>
    <scope>NUCLEOTIDE SEQUENCE</scope>
    <source>
        <strain evidence="1">CGMCC 1.12924</strain>
    </source>
</reference>
<sequence>MFSKACEYGIRATLHIAAQSLQGKRVVLPEIAKAIDSPEPFTAKILQQLAKNKLVQSNKGPNGGFSISEKDLERIKLKDLVLAIDGEGLFTECGLGLKTCDELAPCPIHHTFKPIRTQIIAMLETTSLKTLSSQLEAGDAVLKV</sequence>
<dbReference type="EMBL" id="BMGK01000002">
    <property type="protein sequence ID" value="GGD84569.1"/>
    <property type="molecule type" value="Genomic_DNA"/>
</dbReference>
<dbReference type="SUPFAM" id="SSF46785">
    <property type="entry name" value="Winged helix' DNA-binding domain"/>
    <property type="match status" value="1"/>
</dbReference>
<dbReference type="NCBIfam" id="TIGR00738">
    <property type="entry name" value="rrf2_super"/>
    <property type="match status" value="1"/>
</dbReference>
<dbReference type="GO" id="GO:0005829">
    <property type="term" value="C:cytosol"/>
    <property type="evidence" value="ECO:0007669"/>
    <property type="project" value="TreeGrafter"/>
</dbReference>
<reference evidence="1" key="1">
    <citation type="journal article" date="2014" name="Int. J. Syst. Evol. Microbiol.">
        <title>Complete genome sequence of Corynebacterium casei LMG S-19264T (=DSM 44701T), isolated from a smear-ripened cheese.</title>
        <authorList>
            <consortium name="US DOE Joint Genome Institute (JGI-PGF)"/>
            <person name="Walter F."/>
            <person name="Albersmeier A."/>
            <person name="Kalinowski J."/>
            <person name="Ruckert C."/>
        </authorList>
    </citation>
    <scope>NUCLEOTIDE SEQUENCE</scope>
    <source>
        <strain evidence="1">CGMCC 1.12924</strain>
    </source>
</reference>
<organism evidence="1 2">
    <name type="scientific">Planktosalinus lacus</name>
    <dbReference type="NCBI Taxonomy" id="1526573"/>
    <lineage>
        <taxon>Bacteria</taxon>
        <taxon>Pseudomonadati</taxon>
        <taxon>Bacteroidota</taxon>
        <taxon>Flavobacteriia</taxon>
        <taxon>Flavobacteriales</taxon>
        <taxon>Flavobacteriaceae</taxon>
        <taxon>Planktosalinus</taxon>
    </lineage>
</organism>
<keyword evidence="2" id="KW-1185">Reference proteome</keyword>
<dbReference type="AlphaFoldDB" id="A0A8J2Y846"/>
<dbReference type="Gene3D" id="1.10.10.10">
    <property type="entry name" value="Winged helix-like DNA-binding domain superfamily/Winged helix DNA-binding domain"/>
    <property type="match status" value="1"/>
</dbReference>
<dbReference type="InterPro" id="IPR036388">
    <property type="entry name" value="WH-like_DNA-bd_sf"/>
</dbReference>
<gene>
    <name evidence="1" type="ORF">GCM10011312_05710</name>
</gene>
<name>A0A8J2Y846_9FLAO</name>
<accession>A0A8J2Y846</accession>
<dbReference type="Pfam" id="PF02082">
    <property type="entry name" value="Rrf2"/>
    <property type="match status" value="1"/>
</dbReference>
<dbReference type="GO" id="GO:0003700">
    <property type="term" value="F:DNA-binding transcription factor activity"/>
    <property type="evidence" value="ECO:0007669"/>
    <property type="project" value="TreeGrafter"/>
</dbReference>
<dbReference type="PROSITE" id="PS51197">
    <property type="entry name" value="HTH_RRF2_2"/>
    <property type="match status" value="1"/>
</dbReference>
<dbReference type="InterPro" id="IPR036390">
    <property type="entry name" value="WH_DNA-bd_sf"/>
</dbReference>
<dbReference type="InterPro" id="IPR000944">
    <property type="entry name" value="Tscrpt_reg_Rrf2"/>
</dbReference>
<protein>
    <recommendedName>
        <fullName evidence="3">Rrf2 family transcriptional regulator</fullName>
    </recommendedName>
</protein>
<comment type="caution">
    <text evidence="1">The sequence shown here is derived from an EMBL/GenBank/DDBJ whole genome shotgun (WGS) entry which is preliminary data.</text>
</comment>
<evidence type="ECO:0008006" key="3">
    <source>
        <dbReference type="Google" id="ProtNLM"/>
    </source>
</evidence>
<dbReference type="RefSeq" id="WP_188439291.1">
    <property type="nucleotide sequence ID" value="NZ_BMGK01000002.1"/>
</dbReference>
<dbReference type="PANTHER" id="PTHR33221">
    <property type="entry name" value="WINGED HELIX-TURN-HELIX TRANSCRIPTIONAL REGULATOR, RRF2 FAMILY"/>
    <property type="match status" value="1"/>
</dbReference>
<proteinExistence type="predicted"/>
<evidence type="ECO:0000313" key="1">
    <source>
        <dbReference type="EMBL" id="GGD84569.1"/>
    </source>
</evidence>
<dbReference type="PANTHER" id="PTHR33221:SF2">
    <property type="entry name" value="TRANSCRIPTIONAL REGULATOR"/>
    <property type="match status" value="1"/>
</dbReference>